<proteinExistence type="predicted"/>
<dbReference type="AlphaFoldDB" id="A0A067CHL9"/>
<dbReference type="KEGG" id="spar:SPRG_05208"/>
<accession>A0A067CHL9</accession>
<dbReference type="RefSeq" id="XP_012199200.1">
    <property type="nucleotide sequence ID" value="XM_012343810.1"/>
</dbReference>
<protein>
    <recommendedName>
        <fullName evidence="4">Transcription factor 25</fullName>
    </recommendedName>
</protein>
<feature type="region of interest" description="Disordered" evidence="1">
    <location>
        <begin position="1"/>
        <end position="98"/>
    </location>
</feature>
<dbReference type="GO" id="GO:1990112">
    <property type="term" value="C:RQC complex"/>
    <property type="evidence" value="ECO:0007669"/>
    <property type="project" value="TreeGrafter"/>
</dbReference>
<feature type="compositionally biased region" description="Acidic residues" evidence="1">
    <location>
        <begin position="46"/>
        <end position="60"/>
    </location>
</feature>
<evidence type="ECO:0000313" key="2">
    <source>
        <dbReference type="EMBL" id="KDO30018.1"/>
    </source>
</evidence>
<organism evidence="2 3">
    <name type="scientific">Saprolegnia parasitica (strain CBS 223.65)</name>
    <dbReference type="NCBI Taxonomy" id="695850"/>
    <lineage>
        <taxon>Eukaryota</taxon>
        <taxon>Sar</taxon>
        <taxon>Stramenopiles</taxon>
        <taxon>Oomycota</taxon>
        <taxon>Saprolegniomycetes</taxon>
        <taxon>Saprolegniales</taxon>
        <taxon>Saprolegniaceae</taxon>
        <taxon>Saprolegnia</taxon>
    </lineage>
</organism>
<evidence type="ECO:0008006" key="4">
    <source>
        <dbReference type="Google" id="ProtNLM"/>
    </source>
</evidence>
<dbReference type="Proteomes" id="UP000030745">
    <property type="component" value="Unassembled WGS sequence"/>
</dbReference>
<evidence type="ECO:0000256" key="1">
    <source>
        <dbReference type="SAM" id="MobiDB-lite"/>
    </source>
</evidence>
<keyword evidence="3" id="KW-1185">Reference proteome</keyword>
<evidence type="ECO:0000313" key="3">
    <source>
        <dbReference type="Proteomes" id="UP000030745"/>
    </source>
</evidence>
<feature type="compositionally biased region" description="Basic residues" evidence="1">
    <location>
        <begin position="80"/>
        <end position="91"/>
    </location>
</feature>
<reference evidence="2 3" key="1">
    <citation type="journal article" date="2013" name="PLoS Genet.">
        <title>Distinctive expansion of potential virulence genes in the genome of the oomycete fish pathogen Saprolegnia parasitica.</title>
        <authorList>
            <person name="Jiang R.H."/>
            <person name="de Bruijn I."/>
            <person name="Haas B.J."/>
            <person name="Belmonte R."/>
            <person name="Lobach L."/>
            <person name="Christie J."/>
            <person name="van den Ackerveken G."/>
            <person name="Bottin A."/>
            <person name="Bulone V."/>
            <person name="Diaz-Moreno S.M."/>
            <person name="Dumas B."/>
            <person name="Fan L."/>
            <person name="Gaulin E."/>
            <person name="Govers F."/>
            <person name="Grenville-Briggs L.J."/>
            <person name="Horner N.R."/>
            <person name="Levin J.Z."/>
            <person name="Mammella M."/>
            <person name="Meijer H.J."/>
            <person name="Morris P."/>
            <person name="Nusbaum C."/>
            <person name="Oome S."/>
            <person name="Phillips A.J."/>
            <person name="van Rooyen D."/>
            <person name="Rzeszutek E."/>
            <person name="Saraiva M."/>
            <person name="Secombes C.J."/>
            <person name="Seidl M.F."/>
            <person name="Snel B."/>
            <person name="Stassen J.H."/>
            <person name="Sykes S."/>
            <person name="Tripathy S."/>
            <person name="van den Berg H."/>
            <person name="Vega-Arreguin J.C."/>
            <person name="Wawra S."/>
            <person name="Young S.K."/>
            <person name="Zeng Q."/>
            <person name="Dieguez-Uribeondo J."/>
            <person name="Russ C."/>
            <person name="Tyler B.M."/>
            <person name="van West P."/>
        </authorList>
    </citation>
    <scope>NUCLEOTIDE SEQUENCE [LARGE SCALE GENOMIC DNA]</scope>
    <source>
        <strain evidence="2 3">CBS 223.65</strain>
    </source>
</reference>
<gene>
    <name evidence="2" type="ORF">SPRG_05208</name>
</gene>
<sequence length="630" mass="69511">MSLAAGDNSNSRLAGKAAAVQHEESDSESDGGAPAKASAGFHFLQDSDDDSDKSDSDAEMEAVAAPVVVPPKVAIAPATKSKKKAKKKKNQAKAATASDDVDDILDALASQQVQDDEDEAKPAHDQVRHRNALFAVNVGALNADKEMKRLFGVKGARETLKNTRNAARRSTKKVVLVTPDDTWPRPPTFVGGGIRWTRVDKPACPSWDLGCDYFQVDWSLTYKKMQEQFQVLQSTHDPNAIGHFLAKHPYHVDALLQMSEVFQHHGQMDHSADCIKKCVYFLELAWGEQYDVANGTARMDIHAGDNAAYFRALFFLMKQVGRRGCVRSAFEIAKLIWSMDPKGDPMHVLLCLDYYALAARQCQFVLDLYASHTEVVVRTGSAAVPTQPASATVDALPGLQFSAALAMYHLGNEADATDALARALAKYPRVLKPLTDKCGISTTSKAWQDVLCSAVFANSPHLDDNGGLAHVLDIYVLRHHSLWKVQDVQSFLLTSAARASSSYNRATFERDWPKSSPLQKYYRAITPDYSDDVTTLPADHPMLQPPQMAVDPNGLDPALLEELQNNPMAMAQLQQQLQEEQARVGGNLPADANPLLLFLQTFLPWNRVQEHVPMRDRLPRNPLFEDADEQ</sequence>
<dbReference type="PANTHER" id="PTHR22684:SF0">
    <property type="entry name" value="RIBOSOME QUALITY CONTROL COMPLEX SUBUNIT TCF25"/>
    <property type="match status" value="1"/>
</dbReference>
<dbReference type="OMA" id="IWGKMPP"/>
<dbReference type="PANTHER" id="PTHR22684">
    <property type="entry name" value="NULP1-RELATED"/>
    <property type="match status" value="1"/>
</dbReference>
<dbReference type="VEuPathDB" id="FungiDB:SPRG_05208"/>
<dbReference type="InterPro" id="IPR006994">
    <property type="entry name" value="TCF25/Rqc1"/>
</dbReference>
<dbReference type="STRING" id="695850.A0A067CHL9"/>
<feature type="compositionally biased region" description="Low complexity" evidence="1">
    <location>
        <begin position="62"/>
        <end position="79"/>
    </location>
</feature>
<dbReference type="GeneID" id="24127611"/>
<dbReference type="Pfam" id="PF04910">
    <property type="entry name" value="Tcf25"/>
    <property type="match status" value="1"/>
</dbReference>
<dbReference type="OrthoDB" id="205993at2759"/>
<name>A0A067CHL9_SAPPC</name>
<dbReference type="EMBL" id="KK583203">
    <property type="protein sequence ID" value="KDO30018.1"/>
    <property type="molecule type" value="Genomic_DNA"/>
</dbReference>